<gene>
    <name evidence="1" type="ORF">Bca52824_035116</name>
</gene>
<evidence type="ECO:0000313" key="1">
    <source>
        <dbReference type="EMBL" id="KAG2298644.1"/>
    </source>
</evidence>
<keyword evidence="2" id="KW-1185">Reference proteome</keyword>
<dbReference type="EMBL" id="JAAMPC010000008">
    <property type="protein sequence ID" value="KAG2298644.1"/>
    <property type="molecule type" value="Genomic_DNA"/>
</dbReference>
<evidence type="ECO:0000313" key="2">
    <source>
        <dbReference type="Proteomes" id="UP000886595"/>
    </source>
</evidence>
<comment type="caution">
    <text evidence="1">The sequence shown here is derived from an EMBL/GenBank/DDBJ whole genome shotgun (WGS) entry which is preliminary data.</text>
</comment>
<accession>A0A8X7S713</accession>
<sequence>MEEISSGFGVEGCLGGDATRIELVRLWATVERPELRPESLISPPEMEEKLGGNEGADFAIGRLRGSAVAWSDEQRHDGGARAQTRP</sequence>
<dbReference type="Proteomes" id="UP000886595">
    <property type="component" value="Unassembled WGS sequence"/>
</dbReference>
<proteinExistence type="predicted"/>
<organism evidence="1 2">
    <name type="scientific">Brassica carinata</name>
    <name type="common">Ethiopian mustard</name>
    <name type="synonym">Abyssinian cabbage</name>
    <dbReference type="NCBI Taxonomy" id="52824"/>
    <lineage>
        <taxon>Eukaryota</taxon>
        <taxon>Viridiplantae</taxon>
        <taxon>Streptophyta</taxon>
        <taxon>Embryophyta</taxon>
        <taxon>Tracheophyta</taxon>
        <taxon>Spermatophyta</taxon>
        <taxon>Magnoliopsida</taxon>
        <taxon>eudicotyledons</taxon>
        <taxon>Gunneridae</taxon>
        <taxon>Pentapetalae</taxon>
        <taxon>rosids</taxon>
        <taxon>malvids</taxon>
        <taxon>Brassicales</taxon>
        <taxon>Brassicaceae</taxon>
        <taxon>Brassiceae</taxon>
        <taxon>Brassica</taxon>
    </lineage>
</organism>
<reference evidence="1 2" key="1">
    <citation type="submission" date="2020-02" db="EMBL/GenBank/DDBJ databases">
        <authorList>
            <person name="Ma Q."/>
            <person name="Huang Y."/>
            <person name="Song X."/>
            <person name="Pei D."/>
        </authorList>
    </citation>
    <scope>NUCLEOTIDE SEQUENCE [LARGE SCALE GENOMIC DNA]</scope>
    <source>
        <strain evidence="1">Sxm20200214</strain>
        <tissue evidence="1">Leaf</tissue>
    </source>
</reference>
<protein>
    <submittedName>
        <fullName evidence="1">Uncharacterized protein</fullName>
    </submittedName>
</protein>
<dbReference type="AlphaFoldDB" id="A0A8X7S713"/>
<name>A0A8X7S713_BRACI</name>